<dbReference type="Pfam" id="PF01381">
    <property type="entry name" value="HTH_3"/>
    <property type="match status" value="1"/>
</dbReference>
<dbReference type="RefSeq" id="WP_194664522.1">
    <property type="nucleotide sequence ID" value="NZ_RDPI01000484.1"/>
</dbReference>
<protein>
    <submittedName>
        <fullName evidence="2">XRE family transcriptional regulator</fullName>
    </submittedName>
</protein>
<dbReference type="EMBL" id="RDPI01000484">
    <property type="protein sequence ID" value="MBF4375995.1"/>
    <property type="molecule type" value="Genomic_DNA"/>
</dbReference>
<dbReference type="PROSITE" id="PS50943">
    <property type="entry name" value="HTH_CROC1"/>
    <property type="match status" value="1"/>
</dbReference>
<dbReference type="Proteomes" id="UP000726136">
    <property type="component" value="Unassembled WGS sequence"/>
</dbReference>
<proteinExistence type="predicted"/>
<keyword evidence="3" id="KW-1185">Reference proteome</keyword>
<feature type="non-terminal residue" evidence="2">
    <location>
        <position position="42"/>
    </location>
</feature>
<evidence type="ECO:0000313" key="3">
    <source>
        <dbReference type="Proteomes" id="UP000726136"/>
    </source>
</evidence>
<sequence>MKMNWTDLVKSRMKEIGITQDGLAENMGVSQASIARYLNKKR</sequence>
<dbReference type="InterPro" id="IPR001387">
    <property type="entry name" value="Cro/C1-type_HTH"/>
</dbReference>
<comment type="caution">
    <text evidence="2">The sequence shown here is derived from an EMBL/GenBank/DDBJ whole genome shotgun (WGS) entry which is preliminary data.</text>
</comment>
<dbReference type="SUPFAM" id="SSF47413">
    <property type="entry name" value="lambda repressor-like DNA-binding domains"/>
    <property type="match status" value="1"/>
</dbReference>
<gene>
    <name evidence="2" type="ORF">EAY46_23705</name>
</gene>
<dbReference type="Gene3D" id="1.10.260.40">
    <property type="entry name" value="lambda repressor-like DNA-binding domains"/>
    <property type="match status" value="1"/>
</dbReference>
<accession>A0ABR9ZC49</accession>
<name>A0ABR9ZC49_VIBAN</name>
<reference evidence="2 3" key="1">
    <citation type="journal article" date="2021" name="PeerJ">
        <title>Analysis of 44 Vibrio anguillarum genomes reveals high genetic diversity.</title>
        <authorList>
            <person name="Hansen M.J."/>
            <person name="Dalsgaard I."/>
        </authorList>
    </citation>
    <scope>NUCLEOTIDE SEQUENCE [LARGE SCALE GENOMIC DNA]</scope>
    <source>
        <strain evidence="2 3">040915-1/1B</strain>
    </source>
</reference>
<evidence type="ECO:0000313" key="2">
    <source>
        <dbReference type="EMBL" id="MBF4375995.1"/>
    </source>
</evidence>
<organism evidence="2 3">
    <name type="scientific">Vibrio anguillarum</name>
    <name type="common">Listonella anguillarum</name>
    <dbReference type="NCBI Taxonomy" id="55601"/>
    <lineage>
        <taxon>Bacteria</taxon>
        <taxon>Pseudomonadati</taxon>
        <taxon>Pseudomonadota</taxon>
        <taxon>Gammaproteobacteria</taxon>
        <taxon>Vibrionales</taxon>
        <taxon>Vibrionaceae</taxon>
        <taxon>Vibrio</taxon>
    </lineage>
</organism>
<feature type="domain" description="HTH cro/C1-type" evidence="1">
    <location>
        <begin position="9"/>
        <end position="42"/>
    </location>
</feature>
<evidence type="ECO:0000259" key="1">
    <source>
        <dbReference type="PROSITE" id="PS50943"/>
    </source>
</evidence>
<dbReference type="InterPro" id="IPR010982">
    <property type="entry name" value="Lambda_DNA-bd_dom_sf"/>
</dbReference>
<dbReference type="CDD" id="cd00093">
    <property type="entry name" value="HTH_XRE"/>
    <property type="match status" value="1"/>
</dbReference>